<feature type="compositionally biased region" description="Pro residues" evidence="1">
    <location>
        <begin position="8"/>
        <end position="20"/>
    </location>
</feature>
<feature type="transmembrane region" description="Helical" evidence="2">
    <location>
        <begin position="76"/>
        <end position="96"/>
    </location>
</feature>
<reference evidence="4" key="1">
    <citation type="submission" date="2024-04" db="EMBL/GenBank/DDBJ databases">
        <authorList>
            <person name="Shaw F."/>
            <person name="Minotto A."/>
        </authorList>
    </citation>
    <scope>NUCLEOTIDE SEQUENCE [LARGE SCALE GENOMIC DNA]</scope>
</reference>
<evidence type="ECO:0000256" key="2">
    <source>
        <dbReference type="SAM" id="Phobius"/>
    </source>
</evidence>
<evidence type="ECO:0000256" key="1">
    <source>
        <dbReference type="SAM" id="MobiDB-lite"/>
    </source>
</evidence>
<protein>
    <submittedName>
        <fullName evidence="3">Uncharacterized protein</fullName>
    </submittedName>
</protein>
<evidence type="ECO:0000313" key="3">
    <source>
        <dbReference type="EMBL" id="CAL1700104.1"/>
    </source>
</evidence>
<feature type="region of interest" description="Disordered" evidence="1">
    <location>
        <begin position="1"/>
        <end position="46"/>
    </location>
</feature>
<accession>A0ABP1D048</accession>
<keyword evidence="2" id="KW-0472">Membrane</keyword>
<name>A0ABP1D048_9APHY</name>
<keyword evidence="2" id="KW-0812">Transmembrane</keyword>
<keyword evidence="4" id="KW-1185">Reference proteome</keyword>
<organism evidence="3 4">
    <name type="scientific">Somion occarium</name>
    <dbReference type="NCBI Taxonomy" id="3059160"/>
    <lineage>
        <taxon>Eukaryota</taxon>
        <taxon>Fungi</taxon>
        <taxon>Dikarya</taxon>
        <taxon>Basidiomycota</taxon>
        <taxon>Agaricomycotina</taxon>
        <taxon>Agaricomycetes</taxon>
        <taxon>Polyporales</taxon>
        <taxon>Cerrenaceae</taxon>
        <taxon>Somion</taxon>
    </lineage>
</organism>
<dbReference type="Proteomes" id="UP001497453">
    <property type="component" value="Chromosome 2"/>
</dbReference>
<proteinExistence type="predicted"/>
<gene>
    <name evidence="3" type="ORF">GFSPODELE1_LOCUS3000</name>
</gene>
<keyword evidence="2" id="KW-1133">Transmembrane helix</keyword>
<dbReference type="EMBL" id="OZ037945">
    <property type="protein sequence ID" value="CAL1700104.1"/>
    <property type="molecule type" value="Genomic_DNA"/>
</dbReference>
<sequence length="106" mass="11469">MSSSQQPLIPPSKPSSPPPAYSEFAEPISPPPGSTHQPYGPTPAPLLQRQTHVLPYYDPRSDHSLVEAVSRARWRFVGAVAWAVVIMALAGMAMGLEARYHVIIGP</sequence>
<evidence type="ECO:0000313" key="4">
    <source>
        <dbReference type="Proteomes" id="UP001497453"/>
    </source>
</evidence>